<reference evidence="3 4" key="1">
    <citation type="submission" date="2016-11" db="EMBL/GenBank/DDBJ databases">
        <authorList>
            <person name="Jaros S."/>
            <person name="Januszkiewicz K."/>
            <person name="Wedrychowicz H."/>
        </authorList>
    </citation>
    <scope>NUCLEOTIDE SEQUENCE [LARGE SCALE GENOMIC DNA]</scope>
    <source>
        <strain evidence="3 4">DSM 15212</strain>
    </source>
</reference>
<sequence>MKKTNKILVVLVTLSVLLLSNTIGVLALQSFTDVGDGHWAKDYIEKMEKKGIVTGYHDATFRPSENVSKLSTIVMIFRTVKAAGKLEGVNLSSLVAKHNMALSQYNIPNWAKEAVAFALEKKIVNTYELRGFFKADGTLENIKRSEASVYLGKALNYYLKEELSKNIIYLDFNDREFISTTDAPYIDLLVRKDIIKGDENRNFNPNKPIMRATAAKMFSIAYDILCDIEVKPESEKELKTEEGKIILIVDDNNSIVVENSNGNKNIYKFNNDTQILIDGKKSYFNDLDEKDNIKLYLDKDEVVVKAEVDMGLSSDSQGEVHNIVDMGGYYLLTVKDKEDSSRRRIYKVYDDVKMKLNDVEAKPSDLERGDIISLVVDGEIVKEIEAKSKTRVYEGILESGVYFEESLKIKIKTSSQKIYEFEVDEDAEVRKNNRKKSLTSLVKGDVVAITTEYGKVVKIESTSIDGDAEGVITEIILGNVNKITILDDDGNEKTYTLAPDVDIEIDDEDAEIYDLKIDYKVELEIESDVVKEIDAEEVETSDTLNGTIIEIYDDYEAIKIKVKENNETKYYSILADDVEIITVSGKTRKFRHLDKGDEIFVYCEGEDKVFDFKADKIIIVKEN</sequence>
<keyword evidence="1" id="KW-0677">Repeat</keyword>
<dbReference type="AlphaFoldDB" id="A0A1M6L165"/>
<feature type="domain" description="SLH" evidence="2">
    <location>
        <begin position="98"/>
        <end position="165"/>
    </location>
</feature>
<organism evidence="3 4">
    <name type="scientific">Paramaledivibacter caminithermalis (strain DSM 15212 / CIP 107654 / DViRD3)</name>
    <name type="common">Clostridium caminithermale</name>
    <dbReference type="NCBI Taxonomy" id="1121301"/>
    <lineage>
        <taxon>Bacteria</taxon>
        <taxon>Bacillati</taxon>
        <taxon>Bacillota</taxon>
        <taxon>Clostridia</taxon>
        <taxon>Peptostreptococcales</taxon>
        <taxon>Caminicellaceae</taxon>
        <taxon>Paramaledivibacter</taxon>
    </lineage>
</organism>
<name>A0A1M6L165_PARC5</name>
<dbReference type="PANTHER" id="PTHR43308">
    <property type="entry name" value="OUTER MEMBRANE PROTEIN ALPHA-RELATED"/>
    <property type="match status" value="1"/>
</dbReference>
<evidence type="ECO:0000313" key="3">
    <source>
        <dbReference type="EMBL" id="SHJ65015.1"/>
    </source>
</evidence>
<dbReference type="RefSeq" id="WP_073146897.1">
    <property type="nucleotide sequence ID" value="NZ_FRAG01000005.1"/>
</dbReference>
<dbReference type="Pfam" id="PF00395">
    <property type="entry name" value="SLH"/>
    <property type="match status" value="2"/>
</dbReference>
<dbReference type="EMBL" id="FRAG01000005">
    <property type="protein sequence ID" value="SHJ65015.1"/>
    <property type="molecule type" value="Genomic_DNA"/>
</dbReference>
<protein>
    <submittedName>
        <fullName evidence="3">S-layer homology domain-containing protein</fullName>
    </submittedName>
</protein>
<keyword evidence="4" id="KW-1185">Reference proteome</keyword>
<dbReference type="InterPro" id="IPR051465">
    <property type="entry name" value="Cell_Envelope_Struct_Comp"/>
</dbReference>
<evidence type="ECO:0000313" key="4">
    <source>
        <dbReference type="Proteomes" id="UP000184465"/>
    </source>
</evidence>
<dbReference type="OrthoDB" id="2065578at2"/>
<dbReference type="PROSITE" id="PS51272">
    <property type="entry name" value="SLH"/>
    <property type="match status" value="3"/>
</dbReference>
<feature type="domain" description="SLH" evidence="2">
    <location>
        <begin position="169"/>
        <end position="232"/>
    </location>
</feature>
<gene>
    <name evidence="3" type="ORF">SAMN02745912_00600</name>
</gene>
<proteinExistence type="predicted"/>
<feature type="domain" description="SLH" evidence="2">
    <location>
        <begin position="27"/>
        <end position="90"/>
    </location>
</feature>
<dbReference type="InterPro" id="IPR001119">
    <property type="entry name" value="SLH_dom"/>
</dbReference>
<dbReference type="STRING" id="1121301.SAMN02745912_00600"/>
<accession>A0A1M6L165</accession>
<evidence type="ECO:0000256" key="1">
    <source>
        <dbReference type="ARBA" id="ARBA00022737"/>
    </source>
</evidence>
<evidence type="ECO:0000259" key="2">
    <source>
        <dbReference type="PROSITE" id="PS51272"/>
    </source>
</evidence>
<dbReference type="Proteomes" id="UP000184465">
    <property type="component" value="Unassembled WGS sequence"/>
</dbReference>